<gene>
    <name evidence="5" type="ORF">TVAG_065050</name>
</gene>
<dbReference type="SMR" id="A2GFA7"/>
<sequence length="470" mass="53590">MNGTDIDNSVAKFAINGGNFKIIDYCEDAGCFYDGCLKGAAEYHRNSIIKWLLDKTTDFPSMISAFKFSNVELIYYMIINKIGDINSIDNRGRNPLNFGVRHLSLNFIKFVIENCQADAYHEDDRNLNMIHLSARYSRYQLVKYFIENKNLGIMNGKLRTPLVCSMSAGSKELVKYLIEKGGPEIVTKKSQRFGDQPINYAVNGNNLEFVKILQNSNADMNGITGGLFGNGENTVIQAVKFCLYDVCKYLIDIGVDLNLKTYTDKNVYYYAAKNCDLDMLILLKERGAKMNGIEMVAAGSSLSIMIWLLNNGSHFENKFHKNSLHTAAQKGTCRELEFILKHGVDMEKKDKYGRTPLHYAAILPKTVIFLNHDDYYERMKKLSLEKVKFLLSKGANVNAADDDGRTVLWRAIHNKNEKLCEFLIDYLIKSGKSKEELRKMKDEADMNIYQYMEMCSADIQCIKDLFCNSK</sequence>
<accession>A2GFA7</accession>
<keyword evidence="1" id="KW-0677">Repeat</keyword>
<dbReference type="eggNOG" id="KOG4177">
    <property type="taxonomic scope" value="Eukaryota"/>
</dbReference>
<dbReference type="AlphaFoldDB" id="A2GFA7"/>
<dbReference type="PRINTS" id="PR01415">
    <property type="entry name" value="ANKYRIN"/>
</dbReference>
<dbReference type="InParanoid" id="A2GFA7"/>
<dbReference type="Gene3D" id="1.25.40.20">
    <property type="entry name" value="Ankyrin repeat-containing domain"/>
    <property type="match status" value="2"/>
</dbReference>
<evidence type="ECO:0000256" key="2">
    <source>
        <dbReference type="ARBA" id="ARBA00023043"/>
    </source>
</evidence>
<dbReference type="InterPro" id="IPR002110">
    <property type="entry name" value="Ankyrin_rpt"/>
</dbReference>
<dbReference type="RefSeq" id="XP_001297090.1">
    <property type="nucleotide sequence ID" value="XM_001297089.1"/>
</dbReference>
<reference evidence="5" key="1">
    <citation type="submission" date="2006-10" db="EMBL/GenBank/DDBJ databases">
        <authorList>
            <person name="Amadeo P."/>
            <person name="Zhao Q."/>
            <person name="Wortman J."/>
            <person name="Fraser-Liggett C."/>
            <person name="Carlton J."/>
        </authorList>
    </citation>
    <scope>NUCLEOTIDE SEQUENCE</scope>
    <source>
        <strain evidence="5">G3</strain>
    </source>
</reference>
<keyword evidence="6" id="KW-1185">Reference proteome</keyword>
<evidence type="ECO:0000256" key="3">
    <source>
        <dbReference type="PROSITE-ProRule" id="PRU00023"/>
    </source>
</evidence>
<dbReference type="InterPro" id="IPR020683">
    <property type="entry name" value="DUF3447"/>
</dbReference>
<dbReference type="KEGG" id="tva:4741793"/>
<dbReference type="OrthoDB" id="20872at2759"/>
<feature type="domain" description="DUF3447" evidence="4">
    <location>
        <begin position="4"/>
        <end position="74"/>
    </location>
</feature>
<name>A2GFA7_TRIV3</name>
<evidence type="ECO:0000313" key="6">
    <source>
        <dbReference type="Proteomes" id="UP000001542"/>
    </source>
</evidence>
<dbReference type="PANTHER" id="PTHR24188">
    <property type="entry name" value="ANKYRIN REPEAT PROTEIN"/>
    <property type="match status" value="1"/>
</dbReference>
<dbReference type="Pfam" id="PF11929">
    <property type="entry name" value="DUF3447"/>
    <property type="match status" value="1"/>
</dbReference>
<dbReference type="EMBL" id="DS115514">
    <property type="protein sequence ID" value="EAX84160.1"/>
    <property type="molecule type" value="Genomic_DNA"/>
</dbReference>
<dbReference type="Pfam" id="PF12796">
    <property type="entry name" value="Ank_2"/>
    <property type="match status" value="2"/>
</dbReference>
<keyword evidence="2 3" id="KW-0040">ANK repeat</keyword>
<dbReference type="VEuPathDB" id="TrichDB:TVAG_065050"/>
<dbReference type="PANTHER" id="PTHR24188:SF29">
    <property type="entry name" value="GH09064P"/>
    <property type="match status" value="1"/>
</dbReference>
<dbReference type="PROSITE" id="PS50088">
    <property type="entry name" value="ANK_REPEAT"/>
    <property type="match status" value="2"/>
</dbReference>
<dbReference type="InterPro" id="IPR036770">
    <property type="entry name" value="Ankyrin_rpt-contain_sf"/>
</dbReference>
<dbReference type="Pfam" id="PF13637">
    <property type="entry name" value="Ank_4"/>
    <property type="match status" value="1"/>
</dbReference>
<feature type="repeat" description="ANK" evidence="3">
    <location>
        <begin position="352"/>
        <end position="402"/>
    </location>
</feature>
<dbReference type="SMART" id="SM00248">
    <property type="entry name" value="ANK"/>
    <property type="match status" value="10"/>
</dbReference>
<evidence type="ECO:0000256" key="1">
    <source>
        <dbReference type="ARBA" id="ARBA00022737"/>
    </source>
</evidence>
<dbReference type="SUPFAM" id="SSF48403">
    <property type="entry name" value="Ankyrin repeat"/>
    <property type="match status" value="1"/>
</dbReference>
<feature type="repeat" description="ANK" evidence="3">
    <location>
        <begin position="319"/>
        <end position="351"/>
    </location>
</feature>
<organism evidence="5 6">
    <name type="scientific">Trichomonas vaginalis (strain ATCC PRA-98 / G3)</name>
    <dbReference type="NCBI Taxonomy" id="412133"/>
    <lineage>
        <taxon>Eukaryota</taxon>
        <taxon>Metamonada</taxon>
        <taxon>Parabasalia</taxon>
        <taxon>Trichomonadida</taxon>
        <taxon>Trichomonadidae</taxon>
        <taxon>Trichomonas</taxon>
    </lineage>
</organism>
<proteinExistence type="predicted"/>
<dbReference type="VEuPathDB" id="TrichDB:TVAGG3_1039900"/>
<reference evidence="5" key="2">
    <citation type="journal article" date="2007" name="Science">
        <title>Draft genome sequence of the sexually transmitted pathogen Trichomonas vaginalis.</title>
        <authorList>
            <person name="Carlton J.M."/>
            <person name="Hirt R.P."/>
            <person name="Silva J.C."/>
            <person name="Delcher A.L."/>
            <person name="Schatz M."/>
            <person name="Zhao Q."/>
            <person name="Wortman J.R."/>
            <person name="Bidwell S.L."/>
            <person name="Alsmark U.C.M."/>
            <person name="Besteiro S."/>
            <person name="Sicheritz-Ponten T."/>
            <person name="Noel C.J."/>
            <person name="Dacks J.B."/>
            <person name="Foster P.G."/>
            <person name="Simillion C."/>
            <person name="Van de Peer Y."/>
            <person name="Miranda-Saavedra D."/>
            <person name="Barton G.J."/>
            <person name="Westrop G.D."/>
            <person name="Mueller S."/>
            <person name="Dessi D."/>
            <person name="Fiori P.L."/>
            <person name="Ren Q."/>
            <person name="Paulsen I."/>
            <person name="Zhang H."/>
            <person name="Bastida-Corcuera F.D."/>
            <person name="Simoes-Barbosa A."/>
            <person name="Brown M.T."/>
            <person name="Hayes R.D."/>
            <person name="Mukherjee M."/>
            <person name="Okumura C.Y."/>
            <person name="Schneider R."/>
            <person name="Smith A.J."/>
            <person name="Vanacova S."/>
            <person name="Villalvazo M."/>
            <person name="Haas B.J."/>
            <person name="Pertea M."/>
            <person name="Feldblyum T.V."/>
            <person name="Utterback T.R."/>
            <person name="Shu C.L."/>
            <person name="Osoegawa K."/>
            <person name="de Jong P.J."/>
            <person name="Hrdy I."/>
            <person name="Horvathova L."/>
            <person name="Zubacova Z."/>
            <person name="Dolezal P."/>
            <person name="Malik S.B."/>
            <person name="Logsdon J.M. Jr."/>
            <person name="Henze K."/>
            <person name="Gupta A."/>
            <person name="Wang C.C."/>
            <person name="Dunne R.L."/>
            <person name="Upcroft J.A."/>
            <person name="Upcroft P."/>
            <person name="White O."/>
            <person name="Salzberg S.L."/>
            <person name="Tang P."/>
            <person name="Chiu C.-H."/>
            <person name="Lee Y.-S."/>
            <person name="Embley T.M."/>
            <person name="Coombs G.H."/>
            <person name="Mottram J.C."/>
            <person name="Tachezy J."/>
            <person name="Fraser-Liggett C.M."/>
            <person name="Johnson P.J."/>
        </authorList>
    </citation>
    <scope>NUCLEOTIDE SEQUENCE [LARGE SCALE GENOMIC DNA]</scope>
    <source>
        <strain evidence="5">G3</strain>
    </source>
</reference>
<dbReference type="STRING" id="5722.A2GFA7"/>
<protein>
    <recommendedName>
        <fullName evidence="4">DUF3447 domain-containing protein</fullName>
    </recommendedName>
</protein>
<evidence type="ECO:0000313" key="5">
    <source>
        <dbReference type="EMBL" id="EAX84160.1"/>
    </source>
</evidence>
<dbReference type="Proteomes" id="UP000001542">
    <property type="component" value="Unassembled WGS sequence"/>
</dbReference>
<evidence type="ECO:0000259" key="4">
    <source>
        <dbReference type="Pfam" id="PF11929"/>
    </source>
</evidence>